<dbReference type="AlphaFoldDB" id="A0A378NT08"/>
<proteinExistence type="predicted"/>
<dbReference type="InterPro" id="IPR001387">
    <property type="entry name" value="Cro/C1-type_HTH"/>
</dbReference>
<dbReference type="RefSeq" id="WP_115151830.1">
    <property type="nucleotide sequence ID" value="NZ_UGPP01000001.1"/>
</dbReference>
<evidence type="ECO:0000259" key="1">
    <source>
        <dbReference type="PROSITE" id="PS50943"/>
    </source>
</evidence>
<dbReference type="Gene3D" id="1.10.260.40">
    <property type="entry name" value="lambda repressor-like DNA-binding domains"/>
    <property type="match status" value="1"/>
</dbReference>
<dbReference type="SMART" id="SM00530">
    <property type="entry name" value="HTH_XRE"/>
    <property type="match status" value="1"/>
</dbReference>
<evidence type="ECO:0000313" key="3">
    <source>
        <dbReference type="Proteomes" id="UP000255234"/>
    </source>
</evidence>
<dbReference type="CDD" id="cd00093">
    <property type="entry name" value="HTH_XRE"/>
    <property type="match status" value="1"/>
</dbReference>
<gene>
    <name evidence="2" type="ORF">NCTC10571_01670</name>
</gene>
<dbReference type="Pfam" id="PF01381">
    <property type="entry name" value="HTH_3"/>
    <property type="match status" value="1"/>
</dbReference>
<dbReference type="EMBL" id="UGPP01000001">
    <property type="protein sequence ID" value="STY71514.1"/>
    <property type="molecule type" value="Genomic_DNA"/>
</dbReference>
<feature type="domain" description="HTH cro/C1-type" evidence="1">
    <location>
        <begin position="9"/>
        <end position="61"/>
    </location>
</feature>
<name>A0A378NT08_9FIRM</name>
<dbReference type="GO" id="GO:0003677">
    <property type="term" value="F:DNA binding"/>
    <property type="evidence" value="ECO:0007669"/>
    <property type="project" value="InterPro"/>
</dbReference>
<dbReference type="PROSITE" id="PS50943">
    <property type="entry name" value="HTH_CROC1"/>
    <property type="match status" value="1"/>
</dbReference>
<reference evidence="2 3" key="1">
    <citation type="submission" date="2018-06" db="EMBL/GenBank/DDBJ databases">
        <authorList>
            <consortium name="Pathogen Informatics"/>
            <person name="Doyle S."/>
        </authorList>
    </citation>
    <scope>NUCLEOTIDE SEQUENCE [LARGE SCALE GENOMIC DNA]</scope>
    <source>
        <strain evidence="2 3">NCTC10571</strain>
    </source>
</reference>
<accession>A0A378NT08</accession>
<protein>
    <submittedName>
        <fullName evidence="2">Transcriptional regulator, y4mF family</fullName>
    </submittedName>
</protein>
<dbReference type="Proteomes" id="UP000255234">
    <property type="component" value="Unassembled WGS sequence"/>
</dbReference>
<evidence type="ECO:0000313" key="2">
    <source>
        <dbReference type="EMBL" id="STY71514.1"/>
    </source>
</evidence>
<organism evidence="2 3">
    <name type="scientific">Megamonas hypermegale</name>
    <dbReference type="NCBI Taxonomy" id="158847"/>
    <lineage>
        <taxon>Bacteria</taxon>
        <taxon>Bacillati</taxon>
        <taxon>Bacillota</taxon>
        <taxon>Negativicutes</taxon>
        <taxon>Selenomonadales</taxon>
        <taxon>Selenomonadaceae</taxon>
        <taxon>Megamonas</taxon>
    </lineage>
</organism>
<dbReference type="SUPFAM" id="SSF47413">
    <property type="entry name" value="lambda repressor-like DNA-binding domains"/>
    <property type="match status" value="1"/>
</dbReference>
<sequence length="156" mass="17909">MIKDFGLLLIEARKSAGYTQEQASELLDISVRTLAKYEANQIRPTIDKMNDIVEIYGSEYIGYQYLLTYKLGQKLLAPIENKSFSETVLSFITNIKKSNKCIDDLIEIGADGKVNKKEQPKYKQILNTFRLMTKDILILKFCKNKKAEPFNKQSSI</sequence>
<dbReference type="InterPro" id="IPR010982">
    <property type="entry name" value="Lambda_DNA-bd_dom_sf"/>
</dbReference>